<dbReference type="GO" id="GO:0004222">
    <property type="term" value="F:metalloendopeptidase activity"/>
    <property type="evidence" value="ECO:0007669"/>
    <property type="project" value="TreeGrafter"/>
</dbReference>
<accession>A0A502DSG1</accession>
<feature type="chain" id="PRO_5021494702" evidence="2">
    <location>
        <begin position="23"/>
        <end position="170"/>
    </location>
</feature>
<feature type="signal peptide" evidence="2">
    <location>
        <begin position="1"/>
        <end position="22"/>
    </location>
</feature>
<dbReference type="Gene3D" id="2.70.70.10">
    <property type="entry name" value="Glucose Permease (Domain IIA)"/>
    <property type="match status" value="1"/>
</dbReference>
<dbReference type="InterPro" id="IPR016047">
    <property type="entry name" value="M23ase_b-sheet_dom"/>
</dbReference>
<dbReference type="Pfam" id="PF01551">
    <property type="entry name" value="Peptidase_M23"/>
    <property type="match status" value="1"/>
</dbReference>
<dbReference type="AlphaFoldDB" id="A0A502DSG1"/>
<comment type="similarity">
    <text evidence="1">Belongs to the E.coli NlpD/Haemophilus LppB family.</text>
</comment>
<proteinExistence type="inferred from homology"/>
<dbReference type="EMBL" id="RCZI01000003">
    <property type="protein sequence ID" value="TPG27660.1"/>
    <property type="molecule type" value="Genomic_DNA"/>
</dbReference>
<protein>
    <submittedName>
        <fullName evidence="4">M23 family metallopeptidase</fullName>
    </submittedName>
</protein>
<evidence type="ECO:0000256" key="1">
    <source>
        <dbReference type="ARBA" id="ARBA00038420"/>
    </source>
</evidence>
<evidence type="ECO:0000313" key="5">
    <source>
        <dbReference type="Proteomes" id="UP000319212"/>
    </source>
</evidence>
<dbReference type="Proteomes" id="UP000319212">
    <property type="component" value="Unassembled WGS sequence"/>
</dbReference>
<dbReference type="InterPro" id="IPR050570">
    <property type="entry name" value="Cell_wall_metabolism_enzyme"/>
</dbReference>
<evidence type="ECO:0000259" key="3">
    <source>
        <dbReference type="Pfam" id="PF01551"/>
    </source>
</evidence>
<dbReference type="CDD" id="cd12797">
    <property type="entry name" value="M23_peptidase"/>
    <property type="match status" value="1"/>
</dbReference>
<dbReference type="PANTHER" id="PTHR21666:SF263">
    <property type="entry name" value="MUREIN HYDROLASE ACTIVATOR NLPD"/>
    <property type="match status" value="1"/>
</dbReference>
<evidence type="ECO:0000256" key="2">
    <source>
        <dbReference type="SAM" id="SignalP"/>
    </source>
</evidence>
<organism evidence="4 5">
    <name type="scientific">Variovorax guangxiensis</name>
    <dbReference type="NCBI Taxonomy" id="1775474"/>
    <lineage>
        <taxon>Bacteria</taxon>
        <taxon>Pseudomonadati</taxon>
        <taxon>Pseudomonadota</taxon>
        <taxon>Betaproteobacteria</taxon>
        <taxon>Burkholderiales</taxon>
        <taxon>Comamonadaceae</taxon>
        <taxon>Variovorax</taxon>
    </lineage>
</organism>
<sequence length="170" mass="18017">MPRSNFSLLALRSTAAVGAVFALLACTTTGPTPGTGKPGTSATPAQPKALFIRPAAGATLSRYDGKRNKGLDIAGNPGDPVIASADGRVVFVGSQLRGYGNMVIVKHNETFLTAYAHNQAIAVKENQIVRQGQKIAEMGRSDSDRVKLHFEIRKDGTAVDPEPYLNGKLR</sequence>
<feature type="domain" description="M23ase beta-sheet core" evidence="3">
    <location>
        <begin position="67"/>
        <end position="161"/>
    </location>
</feature>
<keyword evidence="2" id="KW-0732">Signal</keyword>
<dbReference type="OrthoDB" id="9795421at2"/>
<dbReference type="InterPro" id="IPR011055">
    <property type="entry name" value="Dup_hybrid_motif"/>
</dbReference>
<name>A0A502DSG1_9BURK</name>
<comment type="caution">
    <text evidence="4">The sequence shown here is derived from an EMBL/GenBank/DDBJ whole genome shotgun (WGS) entry which is preliminary data.</text>
</comment>
<dbReference type="RefSeq" id="WP_140842450.1">
    <property type="nucleotide sequence ID" value="NZ_RCZI01000003.1"/>
</dbReference>
<gene>
    <name evidence="4" type="ORF">EAH82_12905</name>
</gene>
<dbReference type="PANTHER" id="PTHR21666">
    <property type="entry name" value="PEPTIDASE-RELATED"/>
    <property type="match status" value="1"/>
</dbReference>
<dbReference type="PROSITE" id="PS51257">
    <property type="entry name" value="PROKAR_LIPOPROTEIN"/>
    <property type="match status" value="1"/>
</dbReference>
<dbReference type="SUPFAM" id="SSF51261">
    <property type="entry name" value="Duplicated hybrid motif"/>
    <property type="match status" value="1"/>
</dbReference>
<evidence type="ECO:0000313" key="4">
    <source>
        <dbReference type="EMBL" id="TPG27660.1"/>
    </source>
</evidence>
<reference evidence="4 5" key="1">
    <citation type="journal article" date="2019" name="Environ. Microbiol.">
        <title>Species interactions and distinct microbial communities in high Arctic permafrost affected cryosols are associated with the CH4 and CO2 gas fluxes.</title>
        <authorList>
            <person name="Altshuler I."/>
            <person name="Hamel J."/>
            <person name="Turney S."/>
            <person name="Magnuson E."/>
            <person name="Levesque R."/>
            <person name="Greer C."/>
            <person name="Whyte L.G."/>
        </authorList>
    </citation>
    <scope>NUCLEOTIDE SEQUENCE [LARGE SCALE GENOMIC DNA]</scope>
    <source>
        <strain evidence="4 5">S06.C</strain>
    </source>
</reference>